<evidence type="ECO:0000313" key="3">
    <source>
        <dbReference type="EMBL" id="WUR03613.1"/>
    </source>
</evidence>
<dbReference type="Proteomes" id="UP001334084">
    <property type="component" value="Chromosome 5"/>
</dbReference>
<dbReference type="AlphaFoldDB" id="A0AAX4JCN9"/>
<organism evidence="3 4">
    <name type="scientific">Vairimorpha necatrix</name>
    <dbReference type="NCBI Taxonomy" id="6039"/>
    <lineage>
        <taxon>Eukaryota</taxon>
        <taxon>Fungi</taxon>
        <taxon>Fungi incertae sedis</taxon>
        <taxon>Microsporidia</taxon>
        <taxon>Nosematidae</taxon>
        <taxon>Vairimorpha</taxon>
    </lineage>
</organism>
<keyword evidence="1" id="KW-0812">Transmembrane</keyword>
<keyword evidence="1" id="KW-1133">Transmembrane helix</keyword>
<gene>
    <name evidence="3" type="ORF">VNE69_05202</name>
</gene>
<reference evidence="3" key="1">
    <citation type="journal article" date="2024" name="BMC Genomics">
        <title>Functional annotation of a divergent genome using sequence and structure-based similarity.</title>
        <authorList>
            <person name="Svedberg D."/>
            <person name="Winiger R.R."/>
            <person name="Berg A."/>
            <person name="Sharma H."/>
            <person name="Tellgren-Roth C."/>
            <person name="Debrunner-Vossbrinck B.A."/>
            <person name="Vossbrinck C.R."/>
            <person name="Barandun J."/>
        </authorList>
    </citation>
    <scope>NUCLEOTIDE SEQUENCE</scope>
    <source>
        <strain evidence="3">Illinois isolate</strain>
    </source>
</reference>
<evidence type="ECO:0000256" key="2">
    <source>
        <dbReference type="SAM" id="SignalP"/>
    </source>
</evidence>
<proteinExistence type="predicted"/>
<keyword evidence="4" id="KW-1185">Reference proteome</keyword>
<feature type="signal peptide" evidence="2">
    <location>
        <begin position="1"/>
        <end position="19"/>
    </location>
</feature>
<dbReference type="EMBL" id="CP142730">
    <property type="protein sequence ID" value="WUR03613.1"/>
    <property type="molecule type" value="Genomic_DNA"/>
</dbReference>
<accession>A0AAX4JCN9</accession>
<dbReference type="KEGG" id="vnx:VNE69_05202"/>
<dbReference type="GeneID" id="90541426"/>
<keyword evidence="1" id="KW-0472">Membrane</keyword>
<evidence type="ECO:0000313" key="4">
    <source>
        <dbReference type="Proteomes" id="UP001334084"/>
    </source>
</evidence>
<feature type="transmembrane region" description="Helical" evidence="1">
    <location>
        <begin position="250"/>
        <end position="273"/>
    </location>
</feature>
<keyword evidence="2" id="KW-0732">Signal</keyword>
<sequence>MWSLFLIQLVLSTTINVESNKKYIDLINSIIYNEEPCDSLEKRIQEKSLSENNIRILCEMVWNIITNHDIFKRMIKTDTSINSFNNKKTKLWQGYIDLILNKDVDSDLSNSFTTFEKKFIQELINSTTEYYDILRICFKDVLNSTNYTKDSLENIISINTCYIKNGIQRNIPSFFFKSCGDLIGHYTNCDRKELSNLIYNEDQLYIAECPYDDINFKIIGMENTNVSDVLEHINFEHLFNIKEEEETANLWSSMSIFIIILMLTGLIFMFLGLRYIKKSKKYNIKNKSHTSPI</sequence>
<feature type="chain" id="PRO_5043343405" evidence="2">
    <location>
        <begin position="20"/>
        <end position="293"/>
    </location>
</feature>
<protein>
    <submittedName>
        <fullName evidence="3">SP-containing membrane protein</fullName>
    </submittedName>
</protein>
<dbReference type="RefSeq" id="XP_065329758.1">
    <property type="nucleotide sequence ID" value="XM_065473686.1"/>
</dbReference>
<name>A0AAX4JCN9_9MICR</name>
<evidence type="ECO:0000256" key="1">
    <source>
        <dbReference type="SAM" id="Phobius"/>
    </source>
</evidence>